<keyword evidence="3" id="KW-1185">Reference proteome</keyword>
<dbReference type="Proteomes" id="UP000812440">
    <property type="component" value="Chromosome 7"/>
</dbReference>
<dbReference type="Pfam" id="PF07678">
    <property type="entry name" value="TED_complement"/>
    <property type="match status" value="1"/>
</dbReference>
<name>A0A8T2J093_9PIPI</name>
<dbReference type="PANTHER" id="PTHR11412">
    <property type="entry name" value="MACROGLOBULIN / COMPLEMENT"/>
    <property type="match status" value="1"/>
</dbReference>
<comment type="caution">
    <text evidence="2">The sequence shown here is derived from an EMBL/GenBank/DDBJ whole genome shotgun (WGS) entry which is preliminary data.</text>
</comment>
<dbReference type="SUPFAM" id="SSF48239">
    <property type="entry name" value="Terpenoid cyclases/Protein prenyltransferases"/>
    <property type="match status" value="1"/>
</dbReference>
<dbReference type="InterPro" id="IPR050473">
    <property type="entry name" value="A2M/Complement_sys"/>
</dbReference>
<dbReference type="InterPro" id="IPR009048">
    <property type="entry name" value="A-macroglobulin_rcpt-bd"/>
</dbReference>
<dbReference type="SUPFAM" id="SSF49410">
    <property type="entry name" value="Alpha-macroglobulin receptor domain"/>
    <property type="match status" value="1"/>
</dbReference>
<dbReference type="SMART" id="SM01361">
    <property type="entry name" value="A2M_recep"/>
    <property type="match status" value="1"/>
</dbReference>
<gene>
    <name evidence="2" type="ORF">GDO86_013657</name>
</gene>
<proteinExistence type="predicted"/>
<protein>
    <recommendedName>
        <fullName evidence="1">Alpha-macroglobulin receptor-binding domain-containing protein</fullName>
    </recommendedName>
</protein>
<dbReference type="EMBL" id="JAACNH010000008">
    <property type="protein sequence ID" value="KAG8435796.1"/>
    <property type="molecule type" value="Genomic_DNA"/>
</dbReference>
<evidence type="ECO:0000313" key="3">
    <source>
        <dbReference type="Proteomes" id="UP000812440"/>
    </source>
</evidence>
<dbReference type="InterPro" id="IPR036595">
    <property type="entry name" value="A-macroglobulin_rcpt-bd_sf"/>
</dbReference>
<dbReference type="OrthoDB" id="9998011at2759"/>
<sequence>MIRFTAHVAIALLESNYSLGKSLLLGAMNCLRNATNVQQSIINKALMLYAFTLAGDTDRRTTLLKNLKQKAVSEGGTLHWERENAPKRVGVPFFFPIYSSADVEITSFILLSMAKGPGITKNDLTYMAQIAVWLIRQQNPYGGFRSTQDTVVALQALVSYAQLIYKPNSSHTVVIRRGNGQVGQLNLNQQNRLLVQRQPLPQVPGDYNIAVSGTGCCLVQSTVRYNIPVPSDNSAFLVSASSSGNCLNGVAHVINITVTVSYRGSRSETNMAIVDVKLLSGYEADDWSLQQLVDDELISRREQKNNHVYLYLNTVPRKPVQLSFKVNMGNRVLNVVGSSIYVYDYYEIDENGYAPYSHPCRR</sequence>
<dbReference type="Gene3D" id="1.50.10.20">
    <property type="match status" value="1"/>
</dbReference>
<dbReference type="Pfam" id="PF07677">
    <property type="entry name" value="A2M_recep"/>
    <property type="match status" value="1"/>
</dbReference>
<accession>A0A8T2J093</accession>
<dbReference type="GO" id="GO:0005615">
    <property type="term" value="C:extracellular space"/>
    <property type="evidence" value="ECO:0007669"/>
    <property type="project" value="InterPro"/>
</dbReference>
<dbReference type="InterPro" id="IPR008930">
    <property type="entry name" value="Terpenoid_cyclase/PrenylTrfase"/>
</dbReference>
<dbReference type="AlphaFoldDB" id="A0A8T2J093"/>
<organism evidence="2 3">
    <name type="scientific">Hymenochirus boettgeri</name>
    <name type="common">Congo dwarf clawed frog</name>
    <dbReference type="NCBI Taxonomy" id="247094"/>
    <lineage>
        <taxon>Eukaryota</taxon>
        <taxon>Metazoa</taxon>
        <taxon>Chordata</taxon>
        <taxon>Craniata</taxon>
        <taxon>Vertebrata</taxon>
        <taxon>Euteleostomi</taxon>
        <taxon>Amphibia</taxon>
        <taxon>Batrachia</taxon>
        <taxon>Anura</taxon>
        <taxon>Pipoidea</taxon>
        <taxon>Pipidae</taxon>
        <taxon>Pipinae</taxon>
        <taxon>Hymenochirus</taxon>
    </lineage>
</organism>
<evidence type="ECO:0000259" key="1">
    <source>
        <dbReference type="SMART" id="SM01361"/>
    </source>
</evidence>
<dbReference type="PANTHER" id="PTHR11412:SF187">
    <property type="entry name" value="LOW QUALITY PROTEIN: OVOSTATIN"/>
    <property type="match status" value="1"/>
</dbReference>
<feature type="domain" description="Alpha-macroglobulin receptor-binding" evidence="1">
    <location>
        <begin position="269"/>
        <end position="356"/>
    </location>
</feature>
<dbReference type="Gene3D" id="2.60.40.690">
    <property type="entry name" value="Alpha-macroglobulin, receptor-binding domain"/>
    <property type="match status" value="1"/>
</dbReference>
<dbReference type="InterPro" id="IPR011626">
    <property type="entry name" value="Alpha-macroglobulin_TED"/>
</dbReference>
<evidence type="ECO:0000313" key="2">
    <source>
        <dbReference type="EMBL" id="KAG8435796.1"/>
    </source>
</evidence>
<reference evidence="2" key="1">
    <citation type="thesis" date="2020" institute="ProQuest LLC" country="789 East Eisenhower Parkway, Ann Arbor, MI, USA">
        <title>Comparative Genomics and Chromosome Evolution.</title>
        <authorList>
            <person name="Mudd A.B."/>
        </authorList>
    </citation>
    <scope>NUCLEOTIDE SEQUENCE</scope>
    <source>
        <strain evidence="2">Female2</strain>
        <tissue evidence="2">Blood</tissue>
    </source>
</reference>